<feature type="region of interest" description="Disordered" evidence="3">
    <location>
        <begin position="243"/>
        <end position="315"/>
    </location>
</feature>
<accession>A0A9P8UEZ6</accession>
<feature type="domain" description="RRM" evidence="4">
    <location>
        <begin position="155"/>
        <end position="246"/>
    </location>
</feature>
<dbReference type="PROSITE" id="PS50102">
    <property type="entry name" value="RRM"/>
    <property type="match status" value="1"/>
</dbReference>
<feature type="region of interest" description="Disordered" evidence="3">
    <location>
        <begin position="1"/>
        <end position="150"/>
    </location>
</feature>
<dbReference type="CDD" id="cd12400">
    <property type="entry name" value="RRM_Nop6"/>
    <property type="match status" value="1"/>
</dbReference>
<dbReference type="SUPFAM" id="SSF54928">
    <property type="entry name" value="RNA-binding domain, RBD"/>
    <property type="match status" value="1"/>
</dbReference>
<dbReference type="InterPro" id="IPR012677">
    <property type="entry name" value="Nucleotide-bd_a/b_plait_sf"/>
</dbReference>
<dbReference type="RefSeq" id="XP_045955211.1">
    <property type="nucleotide sequence ID" value="XM_046103508.1"/>
</dbReference>
<feature type="compositionally biased region" description="Low complexity" evidence="3">
    <location>
        <begin position="85"/>
        <end position="97"/>
    </location>
</feature>
<dbReference type="Pfam" id="PF00076">
    <property type="entry name" value="RRM_1"/>
    <property type="match status" value="1"/>
</dbReference>
<dbReference type="Gene3D" id="3.30.70.330">
    <property type="match status" value="1"/>
</dbReference>
<name>A0A9P8UEZ6_9PEZI</name>
<evidence type="ECO:0000256" key="2">
    <source>
        <dbReference type="PROSITE-ProRule" id="PRU00176"/>
    </source>
</evidence>
<dbReference type="PANTHER" id="PTHR23236:SF51">
    <property type="entry name" value="NUCLEOLAR PROTEIN 6"/>
    <property type="match status" value="1"/>
</dbReference>
<gene>
    <name evidence="5" type="ORF">BKA67DRAFT_575568</name>
</gene>
<evidence type="ECO:0000256" key="1">
    <source>
        <dbReference type="ARBA" id="ARBA00022884"/>
    </source>
</evidence>
<dbReference type="GeneID" id="70132400"/>
<feature type="compositionally biased region" description="Basic residues" evidence="3">
    <location>
        <begin position="102"/>
        <end position="112"/>
    </location>
</feature>
<feature type="compositionally biased region" description="Acidic residues" evidence="3">
    <location>
        <begin position="119"/>
        <end position="141"/>
    </location>
</feature>
<dbReference type="PANTHER" id="PTHR23236">
    <property type="entry name" value="EUKARYOTIC TRANSLATION INITIATION FACTOR 4B/4H"/>
    <property type="match status" value="1"/>
</dbReference>
<feature type="compositionally biased region" description="Basic residues" evidence="3">
    <location>
        <begin position="303"/>
        <end position="315"/>
    </location>
</feature>
<comment type="caution">
    <text evidence="5">The sequence shown here is derived from an EMBL/GenBank/DDBJ whole genome shotgun (WGS) entry which is preliminary data.</text>
</comment>
<dbReference type="FunFam" id="3.30.70.330:FF:000376">
    <property type="entry name" value="Putative RNA binding protein"/>
    <property type="match status" value="1"/>
</dbReference>
<dbReference type="InterPro" id="IPR000504">
    <property type="entry name" value="RRM_dom"/>
</dbReference>
<dbReference type="GO" id="GO:0005730">
    <property type="term" value="C:nucleolus"/>
    <property type="evidence" value="ECO:0007669"/>
    <property type="project" value="TreeGrafter"/>
</dbReference>
<evidence type="ECO:0000313" key="5">
    <source>
        <dbReference type="EMBL" id="KAH6648704.1"/>
    </source>
</evidence>
<dbReference type="Proteomes" id="UP000758603">
    <property type="component" value="Unassembled WGS sequence"/>
</dbReference>
<keyword evidence="1 2" id="KW-0694">RNA-binding</keyword>
<sequence length="315" mass="35068">MGKRKPEDNPTTPSANGDSKKRQRVSEEENPAAAKKAKKERKEKKYGKKVKTELVPEEDIVDVAMTEIDNIKPEAAKKEEEGDATEPAAAPEAAAAGEKTDKKKKRKKNKKAAAKEEAAAGDEEEKAEQEGQEGEEVDGEAAEAASSGKPKKSRFIVFVGNLPYSAKVADIEKHFSAVQPTSIRLLHEKANPTKSRGIAFLEFRGYDHMKTCLKTMHHSTMTCEGRDYRGRPKMEDRQINVELTAGGGGNTDGRKEKIRAKNEKLNEQRERRRIEEEKQKVKKEQERLAKAGEQKAGADGIHPSRRARVPGNRFK</sequence>
<evidence type="ECO:0000313" key="6">
    <source>
        <dbReference type="Proteomes" id="UP000758603"/>
    </source>
</evidence>
<reference evidence="5" key="1">
    <citation type="journal article" date="2021" name="Nat. Commun.">
        <title>Genetic determinants of endophytism in the Arabidopsis root mycobiome.</title>
        <authorList>
            <person name="Mesny F."/>
            <person name="Miyauchi S."/>
            <person name="Thiergart T."/>
            <person name="Pickel B."/>
            <person name="Atanasova L."/>
            <person name="Karlsson M."/>
            <person name="Huettel B."/>
            <person name="Barry K.W."/>
            <person name="Haridas S."/>
            <person name="Chen C."/>
            <person name="Bauer D."/>
            <person name="Andreopoulos W."/>
            <person name="Pangilinan J."/>
            <person name="LaButti K."/>
            <person name="Riley R."/>
            <person name="Lipzen A."/>
            <person name="Clum A."/>
            <person name="Drula E."/>
            <person name="Henrissat B."/>
            <person name="Kohler A."/>
            <person name="Grigoriev I.V."/>
            <person name="Martin F.M."/>
            <person name="Hacquard S."/>
        </authorList>
    </citation>
    <scope>NUCLEOTIDE SEQUENCE</scope>
    <source>
        <strain evidence="5">MPI-SDFR-AT-0073</strain>
    </source>
</reference>
<evidence type="ECO:0000256" key="3">
    <source>
        <dbReference type="SAM" id="MobiDB-lite"/>
    </source>
</evidence>
<dbReference type="InterPro" id="IPR035979">
    <property type="entry name" value="RBD_domain_sf"/>
</dbReference>
<proteinExistence type="predicted"/>
<dbReference type="SMART" id="SM00360">
    <property type="entry name" value="RRM"/>
    <property type="match status" value="1"/>
</dbReference>
<dbReference type="OrthoDB" id="167718at2759"/>
<dbReference type="EMBL" id="JAGPXC010000007">
    <property type="protein sequence ID" value="KAH6648704.1"/>
    <property type="molecule type" value="Genomic_DNA"/>
</dbReference>
<keyword evidence="6" id="KW-1185">Reference proteome</keyword>
<dbReference type="GO" id="GO:0019843">
    <property type="term" value="F:rRNA binding"/>
    <property type="evidence" value="ECO:0007669"/>
    <property type="project" value="TreeGrafter"/>
</dbReference>
<dbReference type="AlphaFoldDB" id="A0A9P8UEZ6"/>
<feature type="compositionally biased region" description="Basic and acidic residues" evidence="3">
    <location>
        <begin position="69"/>
        <end position="80"/>
    </location>
</feature>
<feature type="compositionally biased region" description="Basic and acidic residues" evidence="3">
    <location>
        <begin position="252"/>
        <end position="293"/>
    </location>
</feature>
<dbReference type="InterPro" id="IPR034228">
    <property type="entry name" value="Nop6_RRM"/>
</dbReference>
<organism evidence="5 6">
    <name type="scientific">Truncatella angustata</name>
    <dbReference type="NCBI Taxonomy" id="152316"/>
    <lineage>
        <taxon>Eukaryota</taxon>
        <taxon>Fungi</taxon>
        <taxon>Dikarya</taxon>
        <taxon>Ascomycota</taxon>
        <taxon>Pezizomycotina</taxon>
        <taxon>Sordariomycetes</taxon>
        <taxon>Xylariomycetidae</taxon>
        <taxon>Amphisphaeriales</taxon>
        <taxon>Sporocadaceae</taxon>
        <taxon>Truncatella</taxon>
    </lineage>
</organism>
<evidence type="ECO:0000259" key="4">
    <source>
        <dbReference type="PROSITE" id="PS50102"/>
    </source>
</evidence>
<feature type="compositionally biased region" description="Basic and acidic residues" evidence="3">
    <location>
        <begin position="18"/>
        <end position="27"/>
    </location>
</feature>
<dbReference type="GO" id="GO:0042274">
    <property type="term" value="P:ribosomal small subunit biogenesis"/>
    <property type="evidence" value="ECO:0007669"/>
    <property type="project" value="TreeGrafter"/>
</dbReference>
<feature type="compositionally biased region" description="Basic residues" evidence="3">
    <location>
        <begin position="35"/>
        <end position="49"/>
    </location>
</feature>
<protein>
    <recommendedName>
        <fullName evidence="4">RRM domain-containing protein</fullName>
    </recommendedName>
</protein>